<evidence type="ECO:0000256" key="1">
    <source>
        <dbReference type="SAM" id="MobiDB-lite"/>
    </source>
</evidence>
<feature type="region of interest" description="Disordered" evidence="1">
    <location>
        <begin position="327"/>
        <end position="351"/>
    </location>
</feature>
<dbReference type="AlphaFoldDB" id="A0A9N8EX25"/>
<accession>A0A9N8EX25</accession>
<protein>
    <submittedName>
        <fullName evidence="2">Uncharacterized protein</fullName>
    </submittedName>
</protein>
<dbReference type="Proteomes" id="UP001153069">
    <property type="component" value="Unassembled WGS sequence"/>
</dbReference>
<reference evidence="2" key="1">
    <citation type="submission" date="2020-06" db="EMBL/GenBank/DDBJ databases">
        <authorList>
            <consortium name="Plant Systems Biology data submission"/>
        </authorList>
    </citation>
    <scope>NUCLEOTIDE SEQUENCE</scope>
    <source>
        <strain evidence="2">D6</strain>
    </source>
</reference>
<evidence type="ECO:0000313" key="3">
    <source>
        <dbReference type="Proteomes" id="UP001153069"/>
    </source>
</evidence>
<evidence type="ECO:0000313" key="2">
    <source>
        <dbReference type="EMBL" id="CAB9526634.1"/>
    </source>
</evidence>
<keyword evidence="3" id="KW-1185">Reference proteome</keyword>
<comment type="caution">
    <text evidence="2">The sequence shown here is derived from an EMBL/GenBank/DDBJ whole genome shotgun (WGS) entry which is preliminary data.</text>
</comment>
<feature type="compositionally biased region" description="Polar residues" evidence="1">
    <location>
        <begin position="408"/>
        <end position="417"/>
    </location>
</feature>
<organism evidence="2 3">
    <name type="scientific">Seminavis robusta</name>
    <dbReference type="NCBI Taxonomy" id="568900"/>
    <lineage>
        <taxon>Eukaryota</taxon>
        <taxon>Sar</taxon>
        <taxon>Stramenopiles</taxon>
        <taxon>Ochrophyta</taxon>
        <taxon>Bacillariophyta</taxon>
        <taxon>Bacillariophyceae</taxon>
        <taxon>Bacillariophycidae</taxon>
        <taxon>Naviculales</taxon>
        <taxon>Naviculaceae</taxon>
        <taxon>Seminavis</taxon>
    </lineage>
</organism>
<sequence length="444" mass="48317">MDAAAVRTLVQEAVQAAIEATRIPPPPPRVVPFAVTPAGAGDAAWDFTSSTGLKIFVASTAPFAASYDGNESELRDFLRKILQRAQTYGWTQIFFIADDAGVVRNLTKEHGCLTLANVQTAAIANLRGTGRPHQATECLRQLIVGSVSAAIADKLYHRRANYTINAAAAAGEGEAIPAPIMKEDGTCMLYELITLVSVETRATVAIITKKLANLDVIMSEQKSNVEGFNSVVNDLVAALHARAATVPPLVTALFDGYAMCQDSIFVKYIARKQEEYEDGSINMTPERLMNLALEKYKILVSKKAWMKKTEEEMEIMVLKAEISQLRKTPSATGSSQQKKAATPRQGKDDDKYAWKQVAPKAGEPQEKKVNGKEYIYCPHHQTTKWVLKVNNKGVEHRTGCSKLKESSSDANDGTNGSMAAALANATEEIGSNTHQQEEAVEENT</sequence>
<feature type="compositionally biased region" description="Polar residues" evidence="1">
    <location>
        <begin position="327"/>
        <end position="339"/>
    </location>
</feature>
<feature type="compositionally biased region" description="Basic and acidic residues" evidence="1">
    <location>
        <begin position="396"/>
        <end position="407"/>
    </location>
</feature>
<proteinExistence type="predicted"/>
<feature type="region of interest" description="Disordered" evidence="1">
    <location>
        <begin position="396"/>
        <end position="444"/>
    </location>
</feature>
<gene>
    <name evidence="2" type="ORF">SEMRO_1861_G302160.1</name>
</gene>
<name>A0A9N8EX25_9STRA</name>
<dbReference type="EMBL" id="CAICTM010001859">
    <property type="protein sequence ID" value="CAB9526634.1"/>
    <property type="molecule type" value="Genomic_DNA"/>
</dbReference>